<protein>
    <submittedName>
        <fullName evidence="1">Uncharacterized protein</fullName>
    </submittedName>
</protein>
<reference evidence="1 2" key="1">
    <citation type="submission" date="2009-05" db="EMBL/GenBank/DDBJ databases">
        <title>The draft genome of Acidovorax delafieldii 2AN.</title>
        <authorList>
            <consortium name="US DOE Joint Genome Institute (JGI-PGF)"/>
            <person name="Lucas S."/>
            <person name="Copeland A."/>
            <person name="Lapidus A."/>
            <person name="Glavina del Rio T."/>
            <person name="Tice H."/>
            <person name="Bruce D."/>
            <person name="Goodwin L."/>
            <person name="Pitluck S."/>
            <person name="Larimer F."/>
            <person name="Land M.L."/>
            <person name="Hauser L."/>
            <person name="Shelobolina E.S."/>
            <person name="Picardal F."/>
            <person name="Roden E."/>
            <person name="Emerson D."/>
        </authorList>
    </citation>
    <scope>NUCLEOTIDE SEQUENCE [LARGE SCALE GENOMIC DNA]</scope>
    <source>
        <strain evidence="1 2">2AN</strain>
    </source>
</reference>
<proteinExistence type="predicted"/>
<dbReference type="PATRIC" id="fig|573060.9.peg.2590"/>
<dbReference type="SUPFAM" id="SSF56349">
    <property type="entry name" value="DNA breaking-rejoining enzymes"/>
    <property type="match status" value="2"/>
</dbReference>
<dbReference type="GO" id="GO:0003677">
    <property type="term" value="F:DNA binding"/>
    <property type="evidence" value="ECO:0007669"/>
    <property type="project" value="InterPro"/>
</dbReference>
<evidence type="ECO:0000313" key="2">
    <source>
        <dbReference type="Proteomes" id="UP000003856"/>
    </source>
</evidence>
<keyword evidence="2" id="KW-1185">Reference proteome</keyword>
<dbReference type="InterPro" id="IPR011010">
    <property type="entry name" value="DNA_brk_join_enz"/>
</dbReference>
<organism evidence="1 2">
    <name type="scientific">Acidovorax delafieldii 2AN</name>
    <dbReference type="NCBI Taxonomy" id="573060"/>
    <lineage>
        <taxon>Bacteria</taxon>
        <taxon>Pseudomonadati</taxon>
        <taxon>Pseudomonadota</taxon>
        <taxon>Betaproteobacteria</taxon>
        <taxon>Burkholderiales</taxon>
        <taxon>Comamonadaceae</taxon>
        <taxon>Acidovorax</taxon>
    </lineage>
</organism>
<comment type="caution">
    <text evidence="1">The sequence shown here is derived from an EMBL/GenBank/DDBJ whole genome shotgun (WGS) entry which is preliminary data.</text>
</comment>
<sequence>MKSTVTGSAETLGELLVAHQRTTEFDLESFRRFLRGCGDTAHPAHRARFARSLTHVVLQLSGSDMTSALMTGRVAATAPAALFYFGPECEVLRARMNQVYEWLGLGPAAEQGLQSARQGCTKVLSDEECTGGWNCLVAAIHMARTAALAAADGAAWTHLNQWLSLLCFAFVVQTGHRGTRLERLTFGALFSSNQVISIHDKDDTLGQRAQPRLIPVTKAVHALLASALECHAVAETAGTRASTKANDSLFVQWTADGMATPARTAQITAHAHHFFNSEVNFGRSQWVTSLDRDGADRWLIRSLTGHARDVSRTVGAYVDVPPLVAADRLREAMETTGLKVFGPATVKHSRHTWTPCWLEPASFDVRSARPGEKVPDPRTVLQPLTDGCLMGWAIAEKVRSALAQGTVQAAPPALALLHLIFVDLISDPELVIETVDSSDSAKNVYRVGNRWGLMWRRPHFLEPTWLPIQPSTWHLLLKADVDRTTRQDVMCAATVAVAQVLPFVRWPRSVEGRFAFILDSAQNYARLQLPPSLVAVSSINVPAPALSLHSLKRLAGQEVDDLASSGHPTGWYRQSRQNSMDEGLEAISKALNKYSNQTLRLGERRLRAIECRREISAAAARWTPFSGWLRDWICEELVRTRDDVHGRYQISSLATYYSTLSLARRRVHLLGEPEDWTRDEWICFLEWTHQLASPSSIQETHGLCERVRHAALALVQSLRRRQIQVPMEVLELLHEHADPLPGGSSSSVLVRRSDVTRAVQIAQSWVSESPVDNLLIQIRAALSQELPSRAGDLSSLAWNCLTPGGGIVISRQGYNQHKTENAIRVVRLGSACAAQLHALRANLASYVGAPDLLLRLDGSDEAGLRDSQLLEIWSAALKVATGDAKARPHSVRAAAVQEIAWPGWETAAAQWLSTGTSDLQRFGRWIDSLQADWTRTANAVAAAGHGDLRSAFGNYLSAWSLIRALTVESLLRHLPIGPGFVRQVSLNAAAVRKARSRNRNAFSGAVAHQPFDEWSWLRQGLVRRMVKHPQKPTRTVAPTTLQHSQSRRVSRLDSVRYLIVRTLGLTKHRAIESTGIPVSAALELEDVVPDDDTKAELARRVRNSARQRGVDANINVARSGDGLQIVEWVLGLDRDTLEFFRLCVLRESAAPTKFYQYPIWQPILESMPLSFSLLLRRGKAHLTTEEFRFLRSFDDQLKLKVDESIGERPVVSLAPRAKENQVLTARFTAVLRVALFVISNLKEEE</sequence>
<dbReference type="RefSeq" id="WP_005797114.1">
    <property type="nucleotide sequence ID" value="NZ_ACQT01000086.1"/>
</dbReference>
<dbReference type="EMBL" id="ACQT01000086">
    <property type="protein sequence ID" value="EER59927.1"/>
    <property type="molecule type" value="Genomic_DNA"/>
</dbReference>
<name>C5T6I3_ACIDE</name>
<dbReference type="AlphaFoldDB" id="C5T6I3"/>
<dbReference type="Proteomes" id="UP000003856">
    <property type="component" value="Unassembled WGS sequence"/>
</dbReference>
<evidence type="ECO:0000313" key="1">
    <source>
        <dbReference type="EMBL" id="EER59927.1"/>
    </source>
</evidence>
<accession>C5T6I3</accession>
<gene>
    <name evidence="1" type="ORF">AcdelDRAFT_2513</name>
</gene>